<dbReference type="Gene3D" id="3.40.50.1820">
    <property type="entry name" value="alpha/beta hydrolase"/>
    <property type="match status" value="1"/>
</dbReference>
<keyword evidence="4" id="KW-0732">Signal</keyword>
<evidence type="ECO:0000313" key="6">
    <source>
        <dbReference type="Proteomes" id="UP000186303"/>
    </source>
</evidence>
<keyword evidence="3" id="KW-0812">Transmembrane</keyword>
<gene>
    <name evidence="5" type="ORF">MSYG_0033</name>
</gene>
<evidence type="ECO:0000256" key="3">
    <source>
        <dbReference type="SAM" id="Phobius"/>
    </source>
</evidence>
<comment type="catalytic activity">
    <reaction evidence="2">
        <text>a monoacylglycerol + H2O = glycerol + a fatty acid + H(+)</text>
        <dbReference type="Rhea" id="RHEA:15245"/>
        <dbReference type="ChEBI" id="CHEBI:15377"/>
        <dbReference type="ChEBI" id="CHEBI:15378"/>
        <dbReference type="ChEBI" id="CHEBI:17408"/>
        <dbReference type="ChEBI" id="CHEBI:17754"/>
        <dbReference type="ChEBI" id="CHEBI:28868"/>
    </reaction>
</comment>
<evidence type="ECO:0000256" key="1">
    <source>
        <dbReference type="ARBA" id="ARBA00047591"/>
    </source>
</evidence>
<dbReference type="PANTHER" id="PTHR35560">
    <property type="entry name" value="BLL0132 PROTEIN"/>
    <property type="match status" value="1"/>
</dbReference>
<feature type="chain" id="PRO_5012568341" description="Fungal lipase-like domain-containing protein" evidence="4">
    <location>
        <begin position="23"/>
        <end position="571"/>
    </location>
</feature>
<dbReference type="OMA" id="RAIVVWP"/>
<dbReference type="STRING" id="1230383.A0A1M7ZZT5"/>
<organism evidence="5 6">
    <name type="scientific">Malassezia sympodialis (strain ATCC 42132)</name>
    <name type="common">Atopic eczema-associated yeast</name>
    <dbReference type="NCBI Taxonomy" id="1230383"/>
    <lineage>
        <taxon>Eukaryota</taxon>
        <taxon>Fungi</taxon>
        <taxon>Dikarya</taxon>
        <taxon>Basidiomycota</taxon>
        <taxon>Ustilaginomycotina</taxon>
        <taxon>Malasseziomycetes</taxon>
        <taxon>Malasseziales</taxon>
        <taxon>Malasseziaceae</taxon>
        <taxon>Malassezia</taxon>
    </lineage>
</organism>
<protein>
    <recommendedName>
        <fullName evidence="7">Fungal lipase-like domain-containing protein</fullName>
    </recommendedName>
</protein>
<evidence type="ECO:0008006" key="7">
    <source>
        <dbReference type="Google" id="ProtNLM"/>
    </source>
</evidence>
<dbReference type="VEuPathDB" id="FungiDB:MSYG_0033"/>
<evidence type="ECO:0000256" key="4">
    <source>
        <dbReference type="SAM" id="SignalP"/>
    </source>
</evidence>
<keyword evidence="3" id="KW-1133">Transmembrane helix</keyword>
<name>A0A1M7ZZT5_MALS4</name>
<keyword evidence="3" id="KW-0472">Membrane</keyword>
<reference evidence="6" key="1">
    <citation type="journal article" date="2017" name="Nucleic Acids Res.">
        <title>Proteogenomics produces comprehensive and highly accurate protein-coding gene annotation in a complete genome assembly of Malassezia sympodialis.</title>
        <authorList>
            <person name="Zhu Y."/>
            <person name="Engstroem P.G."/>
            <person name="Tellgren-Roth C."/>
            <person name="Baudo C.D."/>
            <person name="Kennell J.C."/>
            <person name="Sun S."/>
            <person name="Billmyre R.B."/>
            <person name="Schroeder M.S."/>
            <person name="Andersson A."/>
            <person name="Holm T."/>
            <person name="Sigurgeirsson B."/>
            <person name="Wu G."/>
            <person name="Sankaranarayanan S.R."/>
            <person name="Siddharthan R."/>
            <person name="Sanyal K."/>
            <person name="Lundeberg J."/>
            <person name="Nystedt B."/>
            <person name="Boekhout T."/>
            <person name="Dawson T.L. Jr."/>
            <person name="Heitman J."/>
            <person name="Scheynius A."/>
            <person name="Lehtioe J."/>
        </authorList>
    </citation>
    <scope>NUCLEOTIDE SEQUENCE [LARGE SCALE GENOMIC DNA]</scope>
    <source>
        <strain evidence="6">ATCC 42132</strain>
    </source>
</reference>
<sequence>MFTTKRFIWVALVLACCWTASAATGSAASGLKVSRSVTPRQQYRRQLDINSMDQIASSTNTNDTQSLIQVIQNVLDIPNLRDPNVGTWATQQYGQLVWWDDGAGGDNTQFPGWVNSSGQPFPFNPTASVPQDPNTGGWQKIPGELLCSVDGFVWPNNQPLFTMNISLAVTDEQYQGQPVVQPFYVSDPSTYYNNPELVKRVIITLPGKPRDTWKYVNLMNNILMYIYANTDRYQVYPGEVVIMAPIVLNQDDQAAGGVESNWLAYSHSNWQMGGSSVTPPLQNGSVTFFGALDKMVDAVMDRKWFPNVKQVVIAGHSLGGQASMRYALLRKQRRYESNVKFWIGNPGSWTWLTNSTDTQRPNWGPTNLNGEDCTADIDTWPYGLGGNTSKITKYGRSRVLANMADTLALYRWRHVQYALGLLDNGAGDTHCQAQYQGYNHLHRGSDFALALAQMPGGWPSNHSLNYVSRVSHQDYDMYATSMDFLFLRDFNTSFPDLYGHHTPKNKTAPEPAYSGDHAWEAPIYRTVAWIILVVCIVAVIGSLVVCQYCFKANANDWDRDYWEYDSKRRLL</sequence>
<accession>A0A1M7ZZT5</accession>
<dbReference type="Proteomes" id="UP000186303">
    <property type="component" value="Chromosome 1"/>
</dbReference>
<dbReference type="SUPFAM" id="SSF53474">
    <property type="entry name" value="alpha/beta-Hydrolases"/>
    <property type="match status" value="1"/>
</dbReference>
<feature type="signal peptide" evidence="4">
    <location>
        <begin position="1"/>
        <end position="22"/>
    </location>
</feature>
<evidence type="ECO:0000256" key="2">
    <source>
        <dbReference type="ARBA" id="ARBA00048461"/>
    </source>
</evidence>
<comment type="catalytic activity">
    <reaction evidence="1">
        <text>a diacylglycerol + H2O = a monoacylglycerol + a fatty acid + H(+)</text>
        <dbReference type="Rhea" id="RHEA:32731"/>
        <dbReference type="ChEBI" id="CHEBI:15377"/>
        <dbReference type="ChEBI" id="CHEBI:15378"/>
        <dbReference type="ChEBI" id="CHEBI:17408"/>
        <dbReference type="ChEBI" id="CHEBI:18035"/>
        <dbReference type="ChEBI" id="CHEBI:28868"/>
    </reaction>
</comment>
<feature type="transmembrane region" description="Helical" evidence="3">
    <location>
        <begin position="527"/>
        <end position="550"/>
    </location>
</feature>
<proteinExistence type="predicted"/>
<dbReference type="PANTHER" id="PTHR35560:SF3">
    <property type="entry name" value="PEPTIDASE S9 PROLYL OLIGOPEPTIDASE CATALYTIC DOMAIN-CONTAINING PROTEIN"/>
    <property type="match status" value="1"/>
</dbReference>
<dbReference type="InterPro" id="IPR029058">
    <property type="entry name" value="AB_hydrolase_fold"/>
</dbReference>
<evidence type="ECO:0000313" key="5">
    <source>
        <dbReference type="EMBL" id="SHO75701.1"/>
    </source>
</evidence>
<dbReference type="EMBL" id="LT671821">
    <property type="protein sequence ID" value="SHO75701.1"/>
    <property type="molecule type" value="Genomic_DNA"/>
</dbReference>
<keyword evidence="6" id="KW-1185">Reference proteome</keyword>
<dbReference type="AlphaFoldDB" id="A0A1M7ZZT5"/>
<dbReference type="OrthoDB" id="5985073at2759"/>